<name>A0ABY7EF86_MYAAR</name>
<evidence type="ECO:0000313" key="5">
    <source>
        <dbReference type="Proteomes" id="UP001164746"/>
    </source>
</evidence>
<feature type="region of interest" description="Disordered" evidence="2">
    <location>
        <begin position="147"/>
        <end position="223"/>
    </location>
</feature>
<keyword evidence="5" id="KW-1185">Reference proteome</keyword>
<feature type="compositionally biased region" description="Polar residues" evidence="2">
    <location>
        <begin position="52"/>
        <end position="75"/>
    </location>
</feature>
<evidence type="ECO:0000256" key="1">
    <source>
        <dbReference type="SAM" id="Coils"/>
    </source>
</evidence>
<dbReference type="Proteomes" id="UP001164746">
    <property type="component" value="Chromosome 6"/>
</dbReference>
<sequence>MSWRGSGNHLDSNVPDYQKMLQGRSTSSGWSSTQPSFSSYSSRFPGASSGSFLNSRNNPGYSHTSQQAGYSSTYQPGKYGVPVDPSFNTTATSAANYRTLTTDESSARQNNGYDDKTYGYVGREFDLEPYRSASHRVTDYASDSGYGLSAGQGHARQTDYSSDSGRGHLSRPSTTEYSSDGGMKYRHRRQKSGEFDLEIPSLDSSHSPTRSQNDDLFTSPAKSHVTVSEFERFTKNQGNYDSDGHSEHYNHIKHLSRSEPNLDNHTNHKNHSSRNSRTNQNGDGRVSHHDSDHDLHNSSNEKPQDENDDDFRANFASPPLFQGNMADITMANPKKHQGGRGRASDLTKWQQGQRSSRSPTREEHDNHDRLTLKPPHGKGHHREQERLRARVEQLEGVVKEYKRGHRGWADDPGVGGSFSQMQELEYRNAELRTELARVKLQKDTELCEREDEIVEWKMKHGQLAEKYARLKEKVDGMERYLADLPTLEDEELEVKRGQVEDLEQRLEETSQTLTDKEATIHDLENKQKHLAGKMREVSAEIYRMKTHGEGKALALCQEELAETREVKDKVTQDLEKAKKLLEANHRRVRQVEGRHVTEVRGLQERLSQEEEAVTALREEARLKEEQVSKLKKSLKEFGKKNQDLMEETMMMKEQLQQLQILVQQAEGKDPNVSLLLGTRASVDEDACLSMSDEQSLKHWFGRLRELRSEVEQVRSTLCDKLAKDMGDNLNCAQQ</sequence>
<feature type="compositionally biased region" description="Polar residues" evidence="2">
    <location>
        <begin position="202"/>
        <end position="216"/>
    </location>
</feature>
<reference evidence="4" key="1">
    <citation type="submission" date="2022-11" db="EMBL/GenBank/DDBJ databases">
        <title>Centuries of genome instability and evolution in soft-shell clam transmissible cancer (bioRxiv).</title>
        <authorList>
            <person name="Hart S.F.M."/>
            <person name="Yonemitsu M.A."/>
            <person name="Giersch R.M."/>
            <person name="Beal B.F."/>
            <person name="Arriagada G."/>
            <person name="Davis B.W."/>
            <person name="Ostrander E.A."/>
            <person name="Goff S.P."/>
            <person name="Metzger M.J."/>
        </authorList>
    </citation>
    <scope>NUCLEOTIDE SEQUENCE</scope>
    <source>
        <strain evidence="4">MELC-2E11</strain>
        <tissue evidence="4">Siphon/mantle</tissue>
    </source>
</reference>
<gene>
    <name evidence="4" type="ORF">MAR_017693</name>
</gene>
<evidence type="ECO:0000313" key="4">
    <source>
        <dbReference type="EMBL" id="WAR07735.1"/>
    </source>
</evidence>
<dbReference type="EMBL" id="CP111017">
    <property type="protein sequence ID" value="WAR07735.1"/>
    <property type="molecule type" value="Genomic_DNA"/>
</dbReference>
<feature type="region of interest" description="Disordered" evidence="2">
    <location>
        <begin position="257"/>
        <end position="386"/>
    </location>
</feature>
<evidence type="ECO:0000259" key="3">
    <source>
        <dbReference type="Pfam" id="PF24555"/>
    </source>
</evidence>
<dbReference type="InterPro" id="IPR040210">
    <property type="entry name" value="Cep85/Cep85L"/>
</dbReference>
<organism evidence="4 5">
    <name type="scientific">Mya arenaria</name>
    <name type="common">Soft-shell clam</name>
    <dbReference type="NCBI Taxonomy" id="6604"/>
    <lineage>
        <taxon>Eukaryota</taxon>
        <taxon>Metazoa</taxon>
        <taxon>Spiralia</taxon>
        <taxon>Lophotrochozoa</taxon>
        <taxon>Mollusca</taxon>
        <taxon>Bivalvia</taxon>
        <taxon>Autobranchia</taxon>
        <taxon>Heteroconchia</taxon>
        <taxon>Euheterodonta</taxon>
        <taxon>Imparidentia</taxon>
        <taxon>Neoheterodontei</taxon>
        <taxon>Myida</taxon>
        <taxon>Myoidea</taxon>
        <taxon>Myidae</taxon>
        <taxon>Mya</taxon>
    </lineage>
</organism>
<dbReference type="InterPro" id="IPR058190">
    <property type="entry name" value="CC4_CEP85"/>
</dbReference>
<accession>A0ABY7EF86</accession>
<feature type="region of interest" description="Disordered" evidence="2">
    <location>
        <begin position="1"/>
        <end position="85"/>
    </location>
</feature>
<dbReference type="Pfam" id="PF24555">
    <property type="entry name" value="CC4_CEP85"/>
    <property type="match status" value="1"/>
</dbReference>
<feature type="compositionally biased region" description="Low complexity" evidence="2">
    <location>
        <begin position="25"/>
        <end position="51"/>
    </location>
</feature>
<dbReference type="PANTHER" id="PTHR31075:SF4">
    <property type="entry name" value="CENTROSOMAL PROTEIN OF 85 KDA"/>
    <property type="match status" value="1"/>
</dbReference>
<feature type="coiled-coil region" evidence="1">
    <location>
        <begin position="492"/>
        <end position="668"/>
    </location>
</feature>
<dbReference type="PANTHER" id="PTHR31075">
    <property type="entry name" value="CENTROSOMAL PROTEIN OF 85 KDA"/>
    <property type="match status" value="1"/>
</dbReference>
<keyword evidence="1" id="KW-0175">Coiled coil</keyword>
<protein>
    <submittedName>
        <fullName evidence="4">CEP85-like protein</fullName>
    </submittedName>
</protein>
<proteinExistence type="predicted"/>
<feature type="compositionally biased region" description="Basic and acidic residues" evidence="2">
    <location>
        <begin position="285"/>
        <end position="296"/>
    </location>
</feature>
<feature type="domain" description="Centrosomal protein of 85 kDa-like CC4 coiled-coil" evidence="3">
    <location>
        <begin position="567"/>
        <end position="651"/>
    </location>
</feature>
<feature type="compositionally biased region" description="Basic and acidic residues" evidence="2">
    <location>
        <begin position="359"/>
        <end position="371"/>
    </location>
</feature>
<feature type="compositionally biased region" description="Polar residues" evidence="2">
    <location>
        <begin position="347"/>
        <end position="358"/>
    </location>
</feature>
<feature type="compositionally biased region" description="Basic and acidic residues" evidence="2">
    <location>
        <begin position="257"/>
        <end position="266"/>
    </location>
</feature>
<evidence type="ECO:0000256" key="2">
    <source>
        <dbReference type="SAM" id="MobiDB-lite"/>
    </source>
</evidence>